<dbReference type="NCBIfam" id="TIGR02532">
    <property type="entry name" value="IV_pilin_GFxxxE"/>
    <property type="match status" value="1"/>
</dbReference>
<protein>
    <submittedName>
        <fullName evidence="7">Type IV pilus assembly protein PilE</fullName>
    </submittedName>
</protein>
<dbReference type="PANTHER" id="PTHR30093">
    <property type="entry name" value="GENERAL SECRETION PATHWAY PROTEIN G"/>
    <property type="match status" value="1"/>
</dbReference>
<organism evidence="7 8">
    <name type="scientific">Marinobacter excellens HL-55</name>
    <dbReference type="NCBI Taxonomy" id="1305731"/>
    <lineage>
        <taxon>Bacteria</taxon>
        <taxon>Pseudomonadati</taxon>
        <taxon>Pseudomonadota</taxon>
        <taxon>Gammaproteobacteria</taxon>
        <taxon>Pseudomonadales</taxon>
        <taxon>Marinobacteraceae</taxon>
        <taxon>Marinobacter</taxon>
    </lineage>
</organism>
<dbReference type="Pfam" id="PF07963">
    <property type="entry name" value="N_methyl"/>
    <property type="match status" value="1"/>
</dbReference>
<proteinExistence type="predicted"/>
<dbReference type="PATRIC" id="fig|1305731.5.peg.1974"/>
<dbReference type="InterPro" id="IPR031982">
    <property type="entry name" value="PilE-like"/>
</dbReference>
<keyword evidence="5 6" id="KW-0472">Membrane</keyword>
<evidence type="ECO:0000256" key="1">
    <source>
        <dbReference type="ARBA" id="ARBA00004167"/>
    </source>
</evidence>
<dbReference type="InterPro" id="IPR012902">
    <property type="entry name" value="N_methyl_site"/>
</dbReference>
<dbReference type="GO" id="GO:0015628">
    <property type="term" value="P:protein secretion by the type II secretion system"/>
    <property type="evidence" value="ECO:0007669"/>
    <property type="project" value="InterPro"/>
</dbReference>
<name>A0A0P8BFP7_9GAMM</name>
<keyword evidence="3 6" id="KW-0812">Transmembrane</keyword>
<evidence type="ECO:0000313" key="8">
    <source>
        <dbReference type="Proteomes" id="UP000050416"/>
    </source>
</evidence>
<feature type="transmembrane region" description="Helical" evidence="6">
    <location>
        <begin position="7"/>
        <end position="31"/>
    </location>
</feature>
<dbReference type="Proteomes" id="UP000050416">
    <property type="component" value="Unassembled WGS sequence"/>
</dbReference>
<evidence type="ECO:0000256" key="6">
    <source>
        <dbReference type="SAM" id="Phobius"/>
    </source>
</evidence>
<dbReference type="Pfam" id="PF16732">
    <property type="entry name" value="ComP_DUS"/>
    <property type="match status" value="1"/>
</dbReference>
<evidence type="ECO:0000256" key="3">
    <source>
        <dbReference type="ARBA" id="ARBA00022692"/>
    </source>
</evidence>
<dbReference type="Gene3D" id="3.30.700.10">
    <property type="entry name" value="Glycoprotein, Type 4 Pilin"/>
    <property type="match status" value="1"/>
</dbReference>
<dbReference type="GO" id="GO:0043683">
    <property type="term" value="P:type IV pilus assembly"/>
    <property type="evidence" value="ECO:0007669"/>
    <property type="project" value="InterPro"/>
</dbReference>
<dbReference type="PANTHER" id="PTHR30093:SF47">
    <property type="entry name" value="TYPE IV PILUS NON-CORE MINOR PILIN PILE"/>
    <property type="match status" value="1"/>
</dbReference>
<evidence type="ECO:0000256" key="5">
    <source>
        <dbReference type="ARBA" id="ARBA00023136"/>
    </source>
</evidence>
<dbReference type="InterPro" id="IPR002416">
    <property type="entry name" value="T2SS_protein-GspH"/>
</dbReference>
<keyword evidence="4 6" id="KW-1133">Transmembrane helix</keyword>
<dbReference type="PRINTS" id="PR00885">
    <property type="entry name" value="BCTERIALGSPH"/>
</dbReference>
<dbReference type="SUPFAM" id="SSF54523">
    <property type="entry name" value="Pili subunits"/>
    <property type="match status" value="1"/>
</dbReference>
<dbReference type="OrthoDB" id="5296638at2"/>
<dbReference type="InterPro" id="IPR045584">
    <property type="entry name" value="Pilin-like"/>
</dbReference>
<dbReference type="EMBL" id="LJZQ01000034">
    <property type="protein sequence ID" value="KPQ27173.1"/>
    <property type="molecule type" value="Genomic_DNA"/>
</dbReference>
<reference evidence="7 8" key="1">
    <citation type="submission" date="2015-09" db="EMBL/GenBank/DDBJ databases">
        <title>Identification and resolution of microdiversity through metagenomic sequencing of parallel consortia.</title>
        <authorList>
            <person name="Nelson W.C."/>
            <person name="Romine M.F."/>
            <person name="Lindemann S.R."/>
        </authorList>
    </citation>
    <scope>NUCLEOTIDE SEQUENCE [LARGE SCALE GENOMIC DNA]</scope>
    <source>
        <strain evidence="7">HL-55</strain>
    </source>
</reference>
<evidence type="ECO:0000256" key="2">
    <source>
        <dbReference type="ARBA" id="ARBA00022481"/>
    </source>
</evidence>
<accession>A0A0P8BFP7</accession>
<gene>
    <name evidence="7" type="primary">pilE</name>
    <name evidence="7" type="ORF">HLUCCX14_15985</name>
</gene>
<dbReference type="GO" id="GO:0015627">
    <property type="term" value="C:type II protein secretion system complex"/>
    <property type="evidence" value="ECO:0007669"/>
    <property type="project" value="InterPro"/>
</dbReference>
<keyword evidence="2" id="KW-0488">Methylation</keyword>
<evidence type="ECO:0000313" key="7">
    <source>
        <dbReference type="EMBL" id="KPQ27173.1"/>
    </source>
</evidence>
<comment type="subcellular location">
    <subcellularLocation>
        <location evidence="1">Membrane</location>
        <topology evidence="1">Single-pass membrane protein</topology>
    </subcellularLocation>
</comment>
<dbReference type="STRING" id="1305731.GCA_000934705_02272"/>
<sequence length="138" mass="15274">MARSEKGFTLIELMIVVVIIGIIAAVAIPSYQRNVESTRRTTAQGDLLELAQFMERRYTNGYDYRDAGGNAPTLPFTTMPRQGTGTFYNYAFVGNVQRSEYTLRATPAGSQAGDDCGWLQINEAGTRTSESGDAWCWQ</sequence>
<dbReference type="PROSITE" id="PS00409">
    <property type="entry name" value="PROKAR_NTER_METHYL"/>
    <property type="match status" value="1"/>
</dbReference>
<dbReference type="GO" id="GO:0016020">
    <property type="term" value="C:membrane"/>
    <property type="evidence" value="ECO:0007669"/>
    <property type="project" value="UniProtKB-SubCell"/>
</dbReference>
<evidence type="ECO:0000256" key="4">
    <source>
        <dbReference type="ARBA" id="ARBA00022989"/>
    </source>
</evidence>
<dbReference type="AlphaFoldDB" id="A0A0P8BFP7"/>
<comment type="caution">
    <text evidence="7">The sequence shown here is derived from an EMBL/GenBank/DDBJ whole genome shotgun (WGS) entry which is preliminary data.</text>
</comment>